<keyword evidence="3" id="KW-1185">Reference proteome</keyword>
<sequence length="209" mass="22547">MSAASRHDEVSIRLKLLVLLMACFAPGCSLFSMPTMKMPDVSGSMMGGLESAGVIQSDEPGDSYLPVGGNVSLQSSSFTQDVYQAVRKAKESNSIVMQVVGDQEPIRVLPLPAAADVSAANGTMPTGIFVSTLLKQTGVIKKLGRVEAALYRPSPASFEGVRMDIQFSPRQKDQIRPESDYALRPGDRIIIRRDERVGFDSLVDLALGR</sequence>
<dbReference type="RefSeq" id="WP_283430582.1">
    <property type="nucleotide sequence ID" value="NZ_FXUG01000001.1"/>
</dbReference>
<organism evidence="2 3">
    <name type="scientific">Neorhodopirellula lusitana</name>
    <dbReference type="NCBI Taxonomy" id="445327"/>
    <lineage>
        <taxon>Bacteria</taxon>
        <taxon>Pseudomonadati</taxon>
        <taxon>Planctomycetota</taxon>
        <taxon>Planctomycetia</taxon>
        <taxon>Pirellulales</taxon>
        <taxon>Pirellulaceae</taxon>
        <taxon>Neorhodopirellula</taxon>
    </lineage>
</organism>
<dbReference type="Proteomes" id="UP001158067">
    <property type="component" value="Unassembled WGS sequence"/>
</dbReference>
<name>A0ABY1PQK0_9BACT</name>
<protein>
    <recommendedName>
        <fullName evidence="4">Soluble ligand binding domain-containing protein</fullName>
    </recommendedName>
</protein>
<evidence type="ECO:0000313" key="3">
    <source>
        <dbReference type="Proteomes" id="UP001158067"/>
    </source>
</evidence>
<comment type="caution">
    <text evidence="2">The sequence shown here is derived from an EMBL/GenBank/DDBJ whole genome shotgun (WGS) entry which is preliminary data.</text>
</comment>
<dbReference type="EMBL" id="FXUG01000001">
    <property type="protein sequence ID" value="SMP39662.1"/>
    <property type="molecule type" value="Genomic_DNA"/>
</dbReference>
<gene>
    <name evidence="2" type="ORF">SAMN06265222_101339</name>
</gene>
<evidence type="ECO:0008006" key="4">
    <source>
        <dbReference type="Google" id="ProtNLM"/>
    </source>
</evidence>
<evidence type="ECO:0000256" key="1">
    <source>
        <dbReference type="SAM" id="Phobius"/>
    </source>
</evidence>
<reference evidence="2 3" key="1">
    <citation type="submission" date="2017-05" db="EMBL/GenBank/DDBJ databases">
        <authorList>
            <person name="Varghese N."/>
            <person name="Submissions S."/>
        </authorList>
    </citation>
    <scope>NUCLEOTIDE SEQUENCE [LARGE SCALE GENOMIC DNA]</scope>
    <source>
        <strain evidence="2 3">DSM 25457</strain>
    </source>
</reference>
<keyword evidence="1" id="KW-0812">Transmembrane</keyword>
<keyword evidence="1" id="KW-0472">Membrane</keyword>
<keyword evidence="1" id="KW-1133">Transmembrane helix</keyword>
<proteinExistence type="predicted"/>
<evidence type="ECO:0000313" key="2">
    <source>
        <dbReference type="EMBL" id="SMP39662.1"/>
    </source>
</evidence>
<feature type="transmembrane region" description="Helical" evidence="1">
    <location>
        <begin position="12"/>
        <end position="33"/>
    </location>
</feature>
<accession>A0ABY1PQK0</accession>